<dbReference type="Pfam" id="PF00326">
    <property type="entry name" value="Peptidase_S9"/>
    <property type="match status" value="1"/>
</dbReference>
<proteinExistence type="predicted"/>
<dbReference type="InterPro" id="IPR029058">
    <property type="entry name" value="AB_hydrolase_fold"/>
</dbReference>
<dbReference type="InterPro" id="IPR050585">
    <property type="entry name" value="Xaa-Pro_dipeptidyl-ppase/CocE"/>
</dbReference>
<evidence type="ECO:0000313" key="3">
    <source>
        <dbReference type="Proteomes" id="UP001300763"/>
    </source>
</evidence>
<reference evidence="2 3" key="1">
    <citation type="submission" date="2023-02" db="EMBL/GenBank/DDBJ databases">
        <title>Genome sequencing required for Actinomycetospora new species description.</title>
        <authorList>
            <person name="Saimee Y."/>
            <person name="Duangmal K."/>
        </authorList>
    </citation>
    <scope>NUCLEOTIDE SEQUENCE [LARGE SCALE GENOMIC DNA]</scope>
    <source>
        <strain evidence="2 3">DW7H6</strain>
    </source>
</reference>
<feature type="domain" description="Peptidase S9 prolyl oligopeptidase catalytic" evidence="1">
    <location>
        <begin position="435"/>
        <end position="641"/>
    </location>
</feature>
<dbReference type="InterPro" id="IPR011042">
    <property type="entry name" value="6-blade_b-propeller_TolB-like"/>
</dbReference>
<comment type="caution">
    <text evidence="2">The sequence shown here is derived from an EMBL/GenBank/DDBJ whole genome shotgun (WGS) entry which is preliminary data.</text>
</comment>
<gene>
    <name evidence="2" type="ORF">PGB27_10770</name>
</gene>
<dbReference type="RefSeq" id="WP_274200364.1">
    <property type="nucleotide sequence ID" value="NZ_JAQZAO010000004.1"/>
</dbReference>
<name>A0ABT5SSL0_9PSEU</name>
<dbReference type="Gene3D" id="2.120.10.30">
    <property type="entry name" value="TolB, C-terminal domain"/>
    <property type="match status" value="1"/>
</dbReference>
<evidence type="ECO:0000259" key="1">
    <source>
        <dbReference type="Pfam" id="PF00326"/>
    </source>
</evidence>
<sequence length="671" mass="70982">MSAHPYGSWPTPITSELVVAAAVRLDDVRPDGRGGVVWGEGRAAEGGRTQLVHRSADGRMTELLGEGANARTAVHEYGGGAWWVHEGVVWYVDWADQRLRRLDPAGEPVVLTPEPEAPRGDRYADGDVAPDGTWLVCVREHHPREGAPATEVVNEVVRLDARAPSVPELLVTGPDFVAAPRLSPDATRLAWVSWDHPSMPWDDTVLTVRDLATGADTVVAGGPGESVGEPVWQAGGSLHFLSDRTGWWNLYRWDGSAVTPLVVMDAEIGLPAWQLAGARHATVGDRVVVARSSQGFDALAVRDADGTVTELDTPFTAIRSVRADGPDAVVCIAGSPTAEPGVHRVTLDGTVTTLRPPRDLGLDPATISVPEPLTFGSTDPAGAPREAHALYYPPAGVGAQRSSTREAGEGPAGERPPLLVVIHGGPTGSATPVLSLGLQYWTSRGFGVVDVDHGGSTGYGRAYREQLKGAWGIVDVADCLAAARALADAGRVDPARLAIRGGSAGGFTTLAALAREDTPFSAGADHFGVADLEALAQETHKFESRYLDGLVGPYPQARDVYVERSPITHVDRLATPLIVLQGDEDTIVPPNQSEMIVDALRRRGVPVAYLLFPGEQHGFRRAENVRRALDAELAFYARMFGFALPPGEDIAPVEVAVGGSGQARSPSGGCA</sequence>
<protein>
    <submittedName>
        <fullName evidence="2">Prolyl oligopeptidase family serine peptidase</fullName>
    </submittedName>
</protein>
<dbReference type="SUPFAM" id="SSF82171">
    <property type="entry name" value="DPP6 N-terminal domain-like"/>
    <property type="match status" value="1"/>
</dbReference>
<dbReference type="Proteomes" id="UP001300763">
    <property type="component" value="Unassembled WGS sequence"/>
</dbReference>
<dbReference type="PANTHER" id="PTHR43056:SF5">
    <property type="entry name" value="PEPTIDASE S9 PROLYL OLIGOPEPTIDASE CATALYTIC DOMAIN-CONTAINING PROTEIN"/>
    <property type="match status" value="1"/>
</dbReference>
<dbReference type="PANTHER" id="PTHR43056">
    <property type="entry name" value="PEPTIDASE S9 PROLYL OLIGOPEPTIDASE"/>
    <property type="match status" value="1"/>
</dbReference>
<accession>A0ABT5SSL0</accession>
<dbReference type="InterPro" id="IPR001375">
    <property type="entry name" value="Peptidase_S9_cat"/>
</dbReference>
<dbReference type="EMBL" id="JAQZAO010000004">
    <property type="protein sequence ID" value="MDD7965828.1"/>
    <property type="molecule type" value="Genomic_DNA"/>
</dbReference>
<dbReference type="Gene3D" id="3.40.50.1820">
    <property type="entry name" value="alpha/beta hydrolase"/>
    <property type="match status" value="1"/>
</dbReference>
<evidence type="ECO:0000313" key="2">
    <source>
        <dbReference type="EMBL" id="MDD7965828.1"/>
    </source>
</evidence>
<dbReference type="SUPFAM" id="SSF53474">
    <property type="entry name" value="alpha/beta-Hydrolases"/>
    <property type="match status" value="1"/>
</dbReference>
<keyword evidence="3" id="KW-1185">Reference proteome</keyword>
<organism evidence="2 3">
    <name type="scientific">Actinomycetospora lemnae</name>
    <dbReference type="NCBI Taxonomy" id="3019891"/>
    <lineage>
        <taxon>Bacteria</taxon>
        <taxon>Bacillati</taxon>
        <taxon>Actinomycetota</taxon>
        <taxon>Actinomycetes</taxon>
        <taxon>Pseudonocardiales</taxon>
        <taxon>Pseudonocardiaceae</taxon>
        <taxon>Actinomycetospora</taxon>
    </lineage>
</organism>